<dbReference type="PANTHER" id="PTHR12526">
    <property type="entry name" value="GLYCOSYLTRANSFERASE"/>
    <property type="match status" value="1"/>
</dbReference>
<dbReference type="Proteomes" id="UP000000852">
    <property type="component" value="Chromosome"/>
</dbReference>
<name>C6XYB0_PEDHD</name>
<evidence type="ECO:0000313" key="1">
    <source>
        <dbReference type="EMBL" id="ACU02377.1"/>
    </source>
</evidence>
<keyword evidence="1" id="KW-0808">Transferase</keyword>
<dbReference type="RefSeq" id="WP_012780330.1">
    <property type="nucleotide sequence ID" value="NC_013061.1"/>
</dbReference>
<evidence type="ECO:0000313" key="2">
    <source>
        <dbReference type="Proteomes" id="UP000000852"/>
    </source>
</evidence>
<sequence>MKKILFFMPDNPLKKNAGNKIRALSFLDYFKSRGFQVHFVSEYYWGEWNETDIREFENSGLASQTWVLPRKAPKKNLLYYFFCYKLPNFFYQKKWGLFPLNFPELVSIRLKRAFNKILRQNQYDYIFINYASWSSLIENNPNLGKATTLLDTHDFLTAQHQEKYPIGASFQEEIRRLSLFDKVLAISVEEQYLFSQFCKTEIALAPMMIKKSEASPVPVAERKFDLIYVASKNPHNIEAANWFMTQVYPLLPKTINICIIGQVTAFIKGNYNNITLIPFATELDTCYHQAKIAICPMLSGTGTKIKVIEALSHHLPVVCNTRGVDGLINKTNNGCLVSDNPKEFSRHIITLLEQPEIYRQQSVYAKQAFESDYEQEARYQKLDQLFL</sequence>
<dbReference type="Gene3D" id="3.40.50.2000">
    <property type="entry name" value="Glycogen Phosphorylase B"/>
    <property type="match status" value="1"/>
</dbReference>
<dbReference type="AlphaFoldDB" id="C6XYB0"/>
<dbReference type="SUPFAM" id="SSF53756">
    <property type="entry name" value="UDP-Glycosyltransferase/glycogen phosphorylase"/>
    <property type="match status" value="1"/>
</dbReference>
<dbReference type="EMBL" id="CP001681">
    <property type="protein sequence ID" value="ACU02377.1"/>
    <property type="molecule type" value="Genomic_DNA"/>
</dbReference>
<dbReference type="Pfam" id="PF13692">
    <property type="entry name" value="Glyco_trans_1_4"/>
    <property type="match status" value="1"/>
</dbReference>
<dbReference type="eggNOG" id="COG0438">
    <property type="taxonomic scope" value="Bacteria"/>
</dbReference>
<dbReference type="STRING" id="485917.Phep_0151"/>
<protein>
    <submittedName>
        <fullName evidence="1">Glycosyl transferase group 1</fullName>
    </submittedName>
</protein>
<keyword evidence="2" id="KW-1185">Reference proteome</keyword>
<reference evidence="1 2" key="1">
    <citation type="journal article" date="2009" name="Stand. Genomic Sci.">
        <title>Complete genome sequence of Pedobacter heparinus type strain (HIM 762-3).</title>
        <authorList>
            <person name="Han C."/>
            <person name="Spring S."/>
            <person name="Lapidus A."/>
            <person name="Del Rio T.G."/>
            <person name="Tice H."/>
            <person name="Copeland A."/>
            <person name="Cheng J.F."/>
            <person name="Lucas S."/>
            <person name="Chen F."/>
            <person name="Nolan M."/>
            <person name="Bruce D."/>
            <person name="Goodwin L."/>
            <person name="Pitluck S."/>
            <person name="Ivanova N."/>
            <person name="Mavromatis K."/>
            <person name="Mikhailova N."/>
            <person name="Pati A."/>
            <person name="Chen A."/>
            <person name="Palaniappan K."/>
            <person name="Land M."/>
            <person name="Hauser L."/>
            <person name="Chang Y.J."/>
            <person name="Jeffries C.C."/>
            <person name="Saunders E."/>
            <person name="Chertkov O."/>
            <person name="Brettin T."/>
            <person name="Goker M."/>
            <person name="Rohde M."/>
            <person name="Bristow J."/>
            <person name="Eisen J.A."/>
            <person name="Markowitz V."/>
            <person name="Hugenholtz P."/>
            <person name="Kyrpides N.C."/>
            <person name="Klenk H.P."/>
            <person name="Detter J.C."/>
        </authorList>
    </citation>
    <scope>NUCLEOTIDE SEQUENCE [LARGE SCALE GENOMIC DNA]</scope>
    <source>
        <strain evidence="2">ATCC 13125 / DSM 2366 / CIP 104194 / JCM 7457 / NBRC 12017 / NCIMB 9290 / NRRL B-14731 / HIM 762-3</strain>
    </source>
</reference>
<dbReference type="GO" id="GO:0016740">
    <property type="term" value="F:transferase activity"/>
    <property type="evidence" value="ECO:0007669"/>
    <property type="project" value="UniProtKB-KW"/>
</dbReference>
<organism evidence="1 2">
    <name type="scientific">Pedobacter heparinus (strain ATCC 13125 / DSM 2366 / CIP 104194 / JCM 7457 / NBRC 12017 / NCIMB 9290 / NRRL B-14731 / HIM 762-3)</name>
    <dbReference type="NCBI Taxonomy" id="485917"/>
    <lineage>
        <taxon>Bacteria</taxon>
        <taxon>Pseudomonadati</taxon>
        <taxon>Bacteroidota</taxon>
        <taxon>Sphingobacteriia</taxon>
        <taxon>Sphingobacteriales</taxon>
        <taxon>Sphingobacteriaceae</taxon>
        <taxon>Pedobacter</taxon>
    </lineage>
</organism>
<dbReference type="KEGG" id="phe:Phep_0151"/>
<proteinExistence type="predicted"/>
<accession>C6XYB0</accession>
<dbReference type="OrthoDB" id="1059846at2"/>
<gene>
    <name evidence="1" type="ordered locus">Phep_0151</name>
</gene>
<dbReference type="HOGENOM" id="CLU_028014_5_0_10"/>